<sequence>MVRSVDDHKIAETLRKTYDRLGEEQARQLVLELHAFGSNDWGTCISYTKQIASSLSQGFARALQKTPNQTRALKILSNISTAWVWTERAIELGKLMTVVGTFLDQLDYKMNEKLNSTIKQRSSPVSEASRPNGKFEEFRAKIVNEWKAQLTEHVRSIIAQHLVKPLLHDTLYRVGRLIKRVPRNIRQGMLKRRTKRLLQKHAQRMQDSSLSQETKANLRQEYHDKLLKILYKTKSPSLFASIIRENVPMDLTCAAACTPVVHELLSNMGKHVDGITITVKGEHGIEQTFCSGSLEGKNVREVTLQLKDNHFTFSDNQRNTANNNCLYAALSAAIPELETIGAEQLREQIANTIRDDTGLQHRIRQGWHRFPIKKYGAVGGRSLPPEEGPKRAKTFRQQPTRLAAPRASDEDRLKSLAVEFEEYTAPENCPNAKSAALHLYARVTIYDYEFAGLVQGIAVKTGISVEELIEQGPSNCKDQLKLVKGGHIHRAHTVRVKVNEQALKNWPEELAKLKQYAGHREYVCKEANQFDKIGGVIDRKQMMWIKQLVKTHDFSKTPTANDKLSMQKHLEEAGQVFDVNHTAGKYDATMIQQMRLAKKKILN</sequence>
<name>A0A182SZS7_9DIPT</name>
<dbReference type="AlphaFoldDB" id="A0A182SZS7"/>
<dbReference type="EnsemblMetazoa" id="AMAM016711-RA">
    <property type="protein sequence ID" value="AMAM016711-PA"/>
    <property type="gene ID" value="AMAM016711"/>
</dbReference>
<accession>A0A182SZS7</accession>
<protein>
    <submittedName>
        <fullName evidence="1">Uncharacterized protein</fullName>
    </submittedName>
</protein>
<dbReference type="Proteomes" id="UP000075901">
    <property type="component" value="Unassembled WGS sequence"/>
</dbReference>
<reference evidence="1" key="2">
    <citation type="submission" date="2020-05" db="UniProtKB">
        <authorList>
            <consortium name="EnsemblMetazoa"/>
        </authorList>
    </citation>
    <scope>IDENTIFICATION</scope>
    <source>
        <strain evidence="1">maculatus3</strain>
    </source>
</reference>
<evidence type="ECO:0000313" key="1">
    <source>
        <dbReference type="EnsemblMetazoa" id="AMAM016711-PA"/>
    </source>
</evidence>
<reference evidence="2" key="1">
    <citation type="submission" date="2013-09" db="EMBL/GenBank/DDBJ databases">
        <title>The Genome Sequence of Anopheles maculatus species B.</title>
        <authorList>
            <consortium name="The Broad Institute Genomics Platform"/>
            <person name="Neafsey D.E."/>
            <person name="Besansky N."/>
            <person name="Howell P."/>
            <person name="Walton C."/>
            <person name="Young S.K."/>
            <person name="Zeng Q."/>
            <person name="Gargeya S."/>
            <person name="Fitzgerald M."/>
            <person name="Haas B."/>
            <person name="Abouelleil A."/>
            <person name="Allen A.W."/>
            <person name="Alvarado L."/>
            <person name="Arachchi H.M."/>
            <person name="Berlin A.M."/>
            <person name="Chapman S.B."/>
            <person name="Gainer-Dewar J."/>
            <person name="Goldberg J."/>
            <person name="Griggs A."/>
            <person name="Gujja S."/>
            <person name="Hansen M."/>
            <person name="Howarth C."/>
            <person name="Imamovic A."/>
            <person name="Ireland A."/>
            <person name="Larimer J."/>
            <person name="McCowan C."/>
            <person name="Murphy C."/>
            <person name="Pearson M."/>
            <person name="Poon T.W."/>
            <person name="Priest M."/>
            <person name="Roberts A."/>
            <person name="Saif S."/>
            <person name="Shea T."/>
            <person name="Sisk P."/>
            <person name="Sykes S."/>
            <person name="Wortman J."/>
            <person name="Nusbaum C."/>
            <person name="Birren B."/>
        </authorList>
    </citation>
    <scope>NUCLEOTIDE SEQUENCE [LARGE SCALE GENOMIC DNA]</scope>
    <source>
        <strain evidence="2">maculatus3</strain>
    </source>
</reference>
<dbReference type="VEuPathDB" id="VectorBase:AMAM016711"/>
<keyword evidence="2" id="KW-1185">Reference proteome</keyword>
<proteinExistence type="predicted"/>
<organism evidence="1 2">
    <name type="scientific">Anopheles maculatus</name>
    <dbReference type="NCBI Taxonomy" id="74869"/>
    <lineage>
        <taxon>Eukaryota</taxon>
        <taxon>Metazoa</taxon>
        <taxon>Ecdysozoa</taxon>
        <taxon>Arthropoda</taxon>
        <taxon>Hexapoda</taxon>
        <taxon>Insecta</taxon>
        <taxon>Pterygota</taxon>
        <taxon>Neoptera</taxon>
        <taxon>Endopterygota</taxon>
        <taxon>Diptera</taxon>
        <taxon>Nematocera</taxon>
        <taxon>Culicoidea</taxon>
        <taxon>Culicidae</taxon>
        <taxon>Anophelinae</taxon>
        <taxon>Anopheles</taxon>
        <taxon>Anopheles maculatus group</taxon>
    </lineage>
</organism>
<evidence type="ECO:0000313" key="2">
    <source>
        <dbReference type="Proteomes" id="UP000075901"/>
    </source>
</evidence>